<evidence type="ECO:0000313" key="28">
    <source>
        <dbReference type="EMBL" id="EMP30876.1"/>
    </source>
</evidence>
<evidence type="ECO:0000259" key="27">
    <source>
        <dbReference type="PROSITE" id="PS50003"/>
    </source>
</evidence>
<sequence>MGIGLSVLIRVKYELRKHQRAKNTIPKIFHDVVRRHPDKVALIYESNDEKWTFQQLDEYSNAVANFFYQQGFRLGDVIAIFMESRPEFVGLWLGMAKVGIEAALINFNLRLDSLVYCVTTSGAKAVIFGGELAAAISEVNGMLGKNMVKFCSGDFNPDSVPVETKYLDPLLSTASKSPPDQIEAKGLDAEENLSYAWLVFLFSRSALLYLHIFIVVHSRYYRIAAFGYCAYRMRPEDILYNCLPLYHSAGNIMGVGQCLIHGVTVVIRKKFSASRFWDDCTKYKCTIIQYIGEICRYLLNQPVREAEAQHHVRLALGNGLRPTIWEDFTRRFRIKQIGEFYGATECNCSIANLDGKVGACGFNSRILPNVYPIRLVKVNEDTMELIRDSSGLCIPCCPGEPGLLVGRINQQDPLRRFDGYVNESATNKKIACNVFQKGDRAYLSGDVLVMDELGYMYFKDRSGDTFRWRGENVSTTEVEGILSHILSQTDVAVYGVEVPGVEGKAGMAAIADPKAKLSPNALYQELQKELPPYARPIFLRLLPQVDTTGTFKIQKTRLQREGFDPHQTSDRLYFLDLKMGKYVPLNECLFERIRARKAFQGENMPVFDLLILGIGPDGHTCSLFPDHPLLQEKEKIVASISDSPKPPPERITLTLPVLNAARTVVFVATGESKSAILKGLSTLQNYHVRESDYNATKTSFHLVDRNWNHIFNCAIIVLQPYSADGHFSTVVSETLSGRTDATVKNFMPYYQRQLATTFLRRVSKELDPQGKPALQLLQSKLQKPPDALLHEGFLMQYTGDTCKWKKSYLILLGNYTLEWFDSKEAQGRGYKPRGSTTLSGYLLVTSLSEYTRLIDSLCQGLVADYTHQDQDPLNGPPEEFLLFLYHPFRKSFCFCTNSAKSQHTWKSILRDGIRYCSTAMLLGLTGISGSVLQRQDSFEVEAFLEAVRFYRQEKGSYGAGDLLLGTEPEILSNVLMEDLLPVLQSQVPPNLKGSESRKKQIWCQVSSEFLDFQRENEKLHIQLEKKIRPDLDQMLILKDQISIKLQAVVQSSVESCCHQGVEPDLDCVMEELICPISLGFDVVRSLFTDRIDEMIRHVQSLPTTVFQEEILTLGEMPWKPEFMEPCYEKANLYKDSLQGLKERFGFHGVASLVLRAQNLMQQLMQNSVHTFHQLSEQHLSLASNHSQITQTLEKIKTRVLKKFDYDSSSTRKQFAQEWLVQIFLPFLLKNLEPRCKLELPKYENYVFADFSGIINVENIYEEMVLAVLQQAVTTALKEASSQNRHNLYSDSFSCVLDSVDNLLQQDRAQEHSEIRTGALGCNATSDTMNLISCQVSETTSDKKAWKYEGGSAGAANPPKDKGRICPVTSHCHKEAEKYLRVLPDGRNWRHKKALEPDMRSSCITEPAGHVAEKTEVVSEAENNMCTGDRNKNKCNDKSWSPFARSKDLQEPQNIINEHSVDKVAVEKIQEEWGRAMFEQGGQGQDGELELNLAWIKGAGQSETGDATWTHRLQEHGDEMIAELHVQKLVPAEGLERKVCQLELGVATDHNTDNTTAVLREWLINVQTLYHYVEWRPMEEPRSYPDEEGLKHWSNSRYEHVMKLRQAALKSARDMWADYILFVDADNLLTNPDTLGLLMAENKTVVAPMLDSRAAYSNFWCGMTSQGYYKRTPAYIPIRKRDRRGCFAVPMVHSTFLIDLRKEASQDLAFYPPHPDYTWSFDDIIVFAFACKQAEVQMFVCNKEVYGFLPVPLRAHSTMRDEVESFMHVQLEIMVKNPPVEPSQYLSVLPKVPDKMSFDEVFMINLKRRADRRERMLRTLYEQQIDCKIIEAVDGKAMNSSEVEAMGIQMLPGYKDPYHGRPLTKGELGCFLSHYKIWKEIVERGLEKSVVFEDDLRFEIFFKRRLMNLVYDLEEEGLDWDLIYIGRKRMQVEHPEKSVPHVRNLVEADYSYWTLAYVISLQGAQKLLGAEPLSKMLPVDEFLPVMFDKHPVSEYMEHFENRNLLAFSVEPLLVYPTHYTGDDGYISDTETSVVWNNERVKTDWDRAKSQKMKEQQELSKEAKNSDVLQSPLDSTARDEL</sequence>
<dbReference type="GO" id="GO:0000166">
    <property type="term" value="F:nucleotide binding"/>
    <property type="evidence" value="ECO:0007669"/>
    <property type="project" value="UniProtKB-KW"/>
</dbReference>
<dbReference type="Pfam" id="PF26089">
    <property type="entry name" value="PH_Niban2"/>
    <property type="match status" value="1"/>
</dbReference>
<dbReference type="InterPro" id="IPR011993">
    <property type="entry name" value="PH-like_dom_sf"/>
</dbReference>
<organism evidence="28 29">
    <name type="scientific">Chelonia mydas</name>
    <name type="common">Green sea-turtle</name>
    <name type="synonym">Chelonia agassizi</name>
    <dbReference type="NCBI Taxonomy" id="8469"/>
    <lineage>
        <taxon>Eukaryota</taxon>
        <taxon>Metazoa</taxon>
        <taxon>Chordata</taxon>
        <taxon>Craniata</taxon>
        <taxon>Vertebrata</taxon>
        <taxon>Euteleostomi</taxon>
        <taxon>Archelosauria</taxon>
        <taxon>Testudinata</taxon>
        <taxon>Testudines</taxon>
        <taxon>Cryptodira</taxon>
        <taxon>Durocryptodira</taxon>
        <taxon>Americhelydia</taxon>
        <taxon>Chelonioidea</taxon>
        <taxon>Cheloniidae</taxon>
        <taxon>Chelonia</taxon>
    </lineage>
</organism>
<dbReference type="InterPro" id="IPR059060">
    <property type="entry name" value="Niban_1/2/3_dom"/>
</dbReference>
<keyword evidence="5" id="KW-0436">Ligase</keyword>
<comment type="catalytic activity">
    <reaction evidence="23">
        <text>a very long-chain fatty acid + ATP + CoA = a very long-chain fatty acyl-CoA + AMP + diphosphate</text>
        <dbReference type="Rhea" id="RHEA:54536"/>
        <dbReference type="ChEBI" id="CHEBI:30616"/>
        <dbReference type="ChEBI" id="CHEBI:33019"/>
        <dbReference type="ChEBI" id="CHEBI:57287"/>
        <dbReference type="ChEBI" id="CHEBI:58950"/>
        <dbReference type="ChEBI" id="CHEBI:138261"/>
        <dbReference type="ChEBI" id="CHEBI:456215"/>
    </reaction>
    <physiologicalReaction direction="left-to-right" evidence="23">
        <dbReference type="Rhea" id="RHEA:54537"/>
    </physiologicalReaction>
</comment>
<dbReference type="Gene3D" id="2.30.29.30">
    <property type="entry name" value="Pleckstrin-homology domain (PH domain)/Phosphotyrosine-binding domain (PTB)"/>
    <property type="match status" value="1"/>
</dbReference>
<feature type="compositionally biased region" description="Basic and acidic residues" evidence="26">
    <location>
        <begin position="2044"/>
        <end position="2063"/>
    </location>
</feature>
<dbReference type="GO" id="GO:0005789">
    <property type="term" value="C:endoplasmic reticulum membrane"/>
    <property type="evidence" value="ECO:0007669"/>
    <property type="project" value="TreeGrafter"/>
</dbReference>
<keyword evidence="10" id="KW-0276">Fatty acid metabolism</keyword>
<dbReference type="InterPro" id="IPR037171">
    <property type="entry name" value="NagB/RpiA_transferase-like"/>
</dbReference>
<dbReference type="InterPro" id="IPR045851">
    <property type="entry name" value="AMP-bd_C_sf"/>
</dbReference>
<dbReference type="Pfam" id="PF01755">
    <property type="entry name" value="Glyco_transf_25"/>
    <property type="match status" value="1"/>
</dbReference>
<evidence type="ECO:0000256" key="11">
    <source>
        <dbReference type="ARBA" id="ARBA00022989"/>
    </source>
</evidence>
<evidence type="ECO:0000256" key="16">
    <source>
        <dbReference type="ARBA" id="ARBA00026113"/>
    </source>
</evidence>
<comment type="catalytic activity">
    <reaction evidence="15">
        <text>(5Z,8Z,11Z,14Z)-eicosatetraenoate + ATP + CoA = (5Z,8Z,11Z,14Z)-eicosatetraenoyl-CoA + AMP + diphosphate</text>
        <dbReference type="Rhea" id="RHEA:19713"/>
        <dbReference type="ChEBI" id="CHEBI:30616"/>
        <dbReference type="ChEBI" id="CHEBI:32395"/>
        <dbReference type="ChEBI" id="CHEBI:33019"/>
        <dbReference type="ChEBI" id="CHEBI:57287"/>
        <dbReference type="ChEBI" id="CHEBI:57368"/>
        <dbReference type="ChEBI" id="CHEBI:456215"/>
        <dbReference type="EC" id="6.2.1.15"/>
    </reaction>
    <physiologicalReaction direction="left-to-right" evidence="15">
        <dbReference type="Rhea" id="RHEA:19714"/>
    </physiologicalReaction>
</comment>
<evidence type="ECO:0000256" key="20">
    <source>
        <dbReference type="ARBA" id="ARBA00035938"/>
    </source>
</evidence>
<dbReference type="PROSITE" id="PS50003">
    <property type="entry name" value="PH_DOMAIN"/>
    <property type="match status" value="1"/>
</dbReference>
<comment type="subcellular location">
    <subcellularLocation>
        <location evidence="1">Endomembrane system</location>
    </subcellularLocation>
</comment>
<dbReference type="GO" id="GO:0001579">
    <property type="term" value="P:medium-chain fatty acid transport"/>
    <property type="evidence" value="ECO:0007669"/>
    <property type="project" value="TreeGrafter"/>
</dbReference>
<dbReference type="EMBL" id="KB547907">
    <property type="protein sequence ID" value="EMP30876.1"/>
    <property type="molecule type" value="Genomic_DNA"/>
</dbReference>
<keyword evidence="29" id="KW-1185">Reference proteome</keyword>
<dbReference type="Pfam" id="PF00501">
    <property type="entry name" value="AMP-binding"/>
    <property type="match status" value="2"/>
</dbReference>
<dbReference type="GO" id="GO:0047676">
    <property type="term" value="F:arachidonate-CoA ligase activity"/>
    <property type="evidence" value="ECO:0007669"/>
    <property type="project" value="UniProtKB-EC"/>
</dbReference>
<evidence type="ECO:0000256" key="6">
    <source>
        <dbReference type="ARBA" id="ARBA00022692"/>
    </source>
</evidence>
<dbReference type="SUPFAM" id="SSF56801">
    <property type="entry name" value="Acetyl-CoA synthetase-like"/>
    <property type="match status" value="1"/>
</dbReference>
<dbReference type="GO" id="GO:0016757">
    <property type="term" value="F:glycosyltransferase activity"/>
    <property type="evidence" value="ECO:0007669"/>
    <property type="project" value="UniProtKB-KW"/>
</dbReference>
<keyword evidence="28" id="KW-0328">Glycosyltransferase</keyword>
<accession>M7AZA4</accession>
<dbReference type="InterPro" id="IPR001849">
    <property type="entry name" value="PH_domain"/>
</dbReference>
<evidence type="ECO:0000256" key="19">
    <source>
        <dbReference type="ARBA" id="ARBA00035842"/>
    </source>
</evidence>
<evidence type="ECO:0000256" key="7">
    <source>
        <dbReference type="ARBA" id="ARBA00022729"/>
    </source>
</evidence>
<dbReference type="EC" id="6.2.1.15" evidence="16"/>
<dbReference type="FunFam" id="3.30.300.30:FF:000002">
    <property type="entry name" value="Long-chain fatty acid transport protein 1"/>
    <property type="match status" value="1"/>
</dbReference>
<evidence type="ECO:0000256" key="26">
    <source>
        <dbReference type="SAM" id="MobiDB-lite"/>
    </source>
</evidence>
<dbReference type="Proteomes" id="UP000031443">
    <property type="component" value="Unassembled WGS sequence"/>
</dbReference>
<dbReference type="CDD" id="cd06532">
    <property type="entry name" value="Glyco_transf_25"/>
    <property type="match status" value="1"/>
</dbReference>
<comment type="similarity">
    <text evidence="3">Belongs to the glycosyltransferase 25 family.</text>
</comment>
<dbReference type="SUPFAM" id="SSF100950">
    <property type="entry name" value="NagB/RpiA/CoA transferase-like"/>
    <property type="match status" value="1"/>
</dbReference>
<evidence type="ECO:0000256" key="13">
    <source>
        <dbReference type="ARBA" id="ARBA00023136"/>
    </source>
</evidence>
<dbReference type="FunFam" id="3.90.550.10:FF:000048">
    <property type="entry name" value="Glycosyltransferase 25 family member 1"/>
    <property type="match status" value="1"/>
</dbReference>
<name>M7AZA4_CHEMY</name>
<dbReference type="InterPro" id="IPR029044">
    <property type="entry name" value="Nucleotide-diphossugar_trans"/>
</dbReference>
<proteinExistence type="inferred from homology"/>
<feature type="domain" description="PH" evidence="27">
    <location>
        <begin position="787"/>
        <end position="914"/>
    </location>
</feature>
<protein>
    <recommendedName>
        <fullName evidence="18">Arachidonate--CoA ligase</fullName>
        <ecNumber evidence="16">6.2.1.15</ecNumber>
        <ecNumber evidence="17">6.2.1.3</ecNumber>
    </recommendedName>
    <alternativeName>
        <fullName evidence="24">Long-chain-fatty-acid--CoA ligase</fullName>
    </alternativeName>
</protein>
<dbReference type="GO" id="GO:0044539">
    <property type="term" value="P:long-chain fatty acid import into cell"/>
    <property type="evidence" value="ECO:0007669"/>
    <property type="project" value="TreeGrafter"/>
</dbReference>
<evidence type="ECO:0000256" key="2">
    <source>
        <dbReference type="ARBA" id="ARBA00006432"/>
    </source>
</evidence>
<keyword evidence="11" id="KW-1133">Transmembrane helix</keyword>
<dbReference type="Pfam" id="PF01182">
    <property type="entry name" value="Glucosamine_iso"/>
    <property type="match status" value="1"/>
</dbReference>
<evidence type="ECO:0000256" key="4">
    <source>
        <dbReference type="ARBA" id="ARBA00022448"/>
    </source>
</evidence>
<dbReference type="Gene3D" id="3.40.50.1360">
    <property type="match status" value="1"/>
</dbReference>
<dbReference type="InterPro" id="IPR025110">
    <property type="entry name" value="AMP-bd_C"/>
</dbReference>
<keyword evidence="14" id="KW-0325">Glycoprotein</keyword>
<evidence type="ECO:0000313" key="29">
    <source>
        <dbReference type="Proteomes" id="UP000031443"/>
    </source>
</evidence>
<dbReference type="PANTHER" id="PTHR43107">
    <property type="entry name" value="LONG-CHAIN FATTY ACID TRANSPORT PROTEIN"/>
    <property type="match status" value="1"/>
</dbReference>
<dbReference type="InterPro" id="IPR006148">
    <property type="entry name" value="Glc/Gal-6P_isomerase"/>
</dbReference>
<evidence type="ECO:0000256" key="25">
    <source>
        <dbReference type="ARBA" id="ARBA00048666"/>
    </source>
</evidence>
<feature type="region of interest" description="Disordered" evidence="26">
    <location>
        <begin position="2044"/>
        <end position="2079"/>
    </location>
</feature>
<keyword evidence="28" id="KW-0808">Transferase</keyword>
<comment type="catalytic activity">
    <reaction evidence="20">
        <text>(9Z)-octadecenoate(out) = (9Z)-octadecenoate(in)</text>
        <dbReference type="Rhea" id="RHEA:33655"/>
        <dbReference type="ChEBI" id="CHEBI:30823"/>
    </reaction>
</comment>
<evidence type="ECO:0000256" key="22">
    <source>
        <dbReference type="ARBA" id="ARBA00036271"/>
    </source>
</evidence>
<evidence type="ECO:0000256" key="10">
    <source>
        <dbReference type="ARBA" id="ARBA00022832"/>
    </source>
</evidence>
<dbReference type="PANTHER" id="PTHR43107:SF7">
    <property type="entry name" value="LONG-CHAIN FATTY ACID TRANSPORT PROTEIN 1"/>
    <property type="match status" value="1"/>
</dbReference>
<keyword evidence="7" id="KW-0732">Signal</keyword>
<evidence type="ECO:0000256" key="3">
    <source>
        <dbReference type="ARBA" id="ARBA00006721"/>
    </source>
</evidence>
<keyword evidence="10" id="KW-0443">Lipid metabolism</keyword>
<evidence type="ECO:0000256" key="12">
    <source>
        <dbReference type="ARBA" id="ARBA00023055"/>
    </source>
</evidence>
<comment type="catalytic activity">
    <reaction evidence="22">
        <text>a fatty acid(in) = a fatty acid(out)</text>
        <dbReference type="Rhea" id="RHEA:38879"/>
        <dbReference type="ChEBI" id="CHEBI:28868"/>
    </reaction>
</comment>
<dbReference type="Pfam" id="PF26086">
    <property type="entry name" value="Niban2"/>
    <property type="match status" value="1"/>
</dbReference>
<dbReference type="InterPro" id="IPR042099">
    <property type="entry name" value="ANL_N_sf"/>
</dbReference>
<comment type="catalytic activity">
    <reaction evidence="21">
        <text>hexadecanoate(out) = hexadecanoate(in)</text>
        <dbReference type="Rhea" id="RHEA:45256"/>
        <dbReference type="ChEBI" id="CHEBI:7896"/>
    </reaction>
</comment>
<keyword evidence="6" id="KW-0812">Transmembrane</keyword>
<dbReference type="GO" id="GO:0090434">
    <property type="term" value="F:oleoyl-CoA ligase activity"/>
    <property type="evidence" value="ECO:0007669"/>
    <property type="project" value="TreeGrafter"/>
</dbReference>
<evidence type="ECO:0000256" key="24">
    <source>
        <dbReference type="ARBA" id="ARBA00041297"/>
    </source>
</evidence>
<dbReference type="SMART" id="SM00233">
    <property type="entry name" value="PH"/>
    <property type="match status" value="1"/>
</dbReference>
<evidence type="ECO:0000256" key="23">
    <source>
        <dbReference type="ARBA" id="ARBA00036527"/>
    </source>
</evidence>
<reference evidence="29" key="1">
    <citation type="journal article" date="2013" name="Nat. Genet.">
        <title>The draft genomes of soft-shell turtle and green sea turtle yield insights into the development and evolution of the turtle-specific body plan.</title>
        <authorList>
            <person name="Wang Z."/>
            <person name="Pascual-Anaya J."/>
            <person name="Zadissa A."/>
            <person name="Li W."/>
            <person name="Niimura Y."/>
            <person name="Huang Z."/>
            <person name="Li C."/>
            <person name="White S."/>
            <person name="Xiong Z."/>
            <person name="Fang D."/>
            <person name="Wang B."/>
            <person name="Ming Y."/>
            <person name="Chen Y."/>
            <person name="Zheng Y."/>
            <person name="Kuraku S."/>
            <person name="Pignatelli M."/>
            <person name="Herrero J."/>
            <person name="Beal K."/>
            <person name="Nozawa M."/>
            <person name="Li Q."/>
            <person name="Wang J."/>
            <person name="Zhang H."/>
            <person name="Yu L."/>
            <person name="Shigenobu S."/>
            <person name="Wang J."/>
            <person name="Liu J."/>
            <person name="Flicek P."/>
            <person name="Searle S."/>
            <person name="Wang J."/>
            <person name="Kuratani S."/>
            <person name="Yin Y."/>
            <person name="Aken B."/>
            <person name="Zhang G."/>
            <person name="Irie N."/>
        </authorList>
    </citation>
    <scope>NUCLEOTIDE SEQUENCE [LARGE SCALE GENOMIC DNA]</scope>
</reference>
<keyword evidence="9" id="KW-0256">Endoplasmic reticulum</keyword>
<comment type="catalytic activity">
    <reaction evidence="25">
        <text>tetracosanoate + ATP + CoA = tetracosanoyl-CoA + AMP + diphosphate</text>
        <dbReference type="Rhea" id="RHEA:33639"/>
        <dbReference type="ChEBI" id="CHEBI:30616"/>
        <dbReference type="ChEBI" id="CHEBI:31014"/>
        <dbReference type="ChEBI" id="CHEBI:33019"/>
        <dbReference type="ChEBI" id="CHEBI:57287"/>
        <dbReference type="ChEBI" id="CHEBI:65052"/>
        <dbReference type="ChEBI" id="CHEBI:456215"/>
    </reaction>
    <physiologicalReaction direction="left-to-right" evidence="25">
        <dbReference type="Rhea" id="RHEA:33640"/>
    </physiologicalReaction>
</comment>
<evidence type="ECO:0000256" key="15">
    <source>
        <dbReference type="ARBA" id="ARBA00024548"/>
    </source>
</evidence>
<dbReference type="GO" id="GO:0005886">
    <property type="term" value="C:plasma membrane"/>
    <property type="evidence" value="ECO:0007669"/>
    <property type="project" value="TreeGrafter"/>
</dbReference>
<dbReference type="CDD" id="cd00761">
    <property type="entry name" value="Glyco_tranf_GTA_type"/>
    <property type="match status" value="1"/>
</dbReference>
<dbReference type="Pfam" id="PF13193">
    <property type="entry name" value="AMP-binding_C"/>
    <property type="match status" value="1"/>
</dbReference>
<dbReference type="GO" id="GO:0005743">
    <property type="term" value="C:mitochondrial inner membrane"/>
    <property type="evidence" value="ECO:0007669"/>
    <property type="project" value="TreeGrafter"/>
</dbReference>
<dbReference type="Gene3D" id="3.30.300.30">
    <property type="match status" value="1"/>
</dbReference>
<dbReference type="SUPFAM" id="SSF53448">
    <property type="entry name" value="Nucleotide-diphospho-sugar transferases"/>
    <property type="match status" value="1"/>
</dbReference>
<evidence type="ECO:0000256" key="1">
    <source>
        <dbReference type="ARBA" id="ARBA00004308"/>
    </source>
</evidence>
<keyword evidence="4" id="KW-0813">Transport</keyword>
<dbReference type="CDD" id="cd23949">
    <property type="entry name" value="Niban-like"/>
    <property type="match status" value="1"/>
</dbReference>
<comment type="catalytic activity">
    <reaction evidence="19">
        <text>(9Z,12Z)-octadecadienoate(out) = (9Z,12Z)-octadecadienoate(in)</text>
        <dbReference type="Rhea" id="RHEA:45264"/>
        <dbReference type="ChEBI" id="CHEBI:30245"/>
    </reaction>
</comment>
<evidence type="ECO:0000256" key="21">
    <source>
        <dbReference type="ARBA" id="ARBA00036233"/>
    </source>
</evidence>
<keyword evidence="8" id="KW-0547">Nucleotide-binding</keyword>
<dbReference type="eggNOG" id="KOG1179">
    <property type="taxonomic scope" value="Eukaryota"/>
</dbReference>
<evidence type="ECO:0000256" key="5">
    <source>
        <dbReference type="ARBA" id="ARBA00022598"/>
    </source>
</evidence>
<keyword evidence="12" id="KW-0445">Lipid transport</keyword>
<evidence type="ECO:0000256" key="18">
    <source>
        <dbReference type="ARBA" id="ARBA00032120"/>
    </source>
</evidence>
<dbReference type="GO" id="GO:0005324">
    <property type="term" value="F:long-chain fatty acid transmembrane transporter activity"/>
    <property type="evidence" value="ECO:0007669"/>
    <property type="project" value="TreeGrafter"/>
</dbReference>
<evidence type="ECO:0000256" key="9">
    <source>
        <dbReference type="ARBA" id="ARBA00022824"/>
    </source>
</evidence>
<dbReference type="GO" id="GO:0005975">
    <property type="term" value="P:carbohydrate metabolic process"/>
    <property type="evidence" value="ECO:0007669"/>
    <property type="project" value="InterPro"/>
</dbReference>
<evidence type="ECO:0000256" key="8">
    <source>
        <dbReference type="ARBA" id="ARBA00022741"/>
    </source>
</evidence>
<dbReference type="InterPro" id="IPR002654">
    <property type="entry name" value="Glyco_trans_25"/>
</dbReference>
<evidence type="ECO:0000256" key="14">
    <source>
        <dbReference type="ARBA" id="ARBA00023180"/>
    </source>
</evidence>
<dbReference type="InterPro" id="IPR000873">
    <property type="entry name" value="AMP-dep_synth/lig_dom"/>
</dbReference>
<dbReference type="SUPFAM" id="SSF50729">
    <property type="entry name" value="PH domain-like"/>
    <property type="match status" value="1"/>
</dbReference>
<dbReference type="STRING" id="8469.M7AZA4"/>
<gene>
    <name evidence="28" type="ORF">UY3_11986</name>
</gene>
<comment type="similarity">
    <text evidence="2">Belongs to the ATP-dependent AMP-binding enzyme family.</text>
</comment>
<dbReference type="FunFam" id="3.40.50.12780:FF:000008">
    <property type="entry name" value="Long-chain fatty acid transport protein 4"/>
    <property type="match status" value="1"/>
</dbReference>
<dbReference type="Gene3D" id="3.90.550.10">
    <property type="entry name" value="Spore Coat Polysaccharide Biosynthesis Protein SpsA, Chain A"/>
    <property type="match status" value="1"/>
</dbReference>
<keyword evidence="13" id="KW-0472">Membrane</keyword>
<dbReference type="EC" id="6.2.1.3" evidence="17"/>
<dbReference type="Gene3D" id="3.40.50.12780">
    <property type="entry name" value="N-terminal domain of ligase-like"/>
    <property type="match status" value="2"/>
</dbReference>
<evidence type="ECO:0000256" key="17">
    <source>
        <dbReference type="ARBA" id="ARBA00026121"/>
    </source>
</evidence>